<keyword evidence="3" id="KW-0238">DNA-binding</keyword>
<dbReference type="SUPFAM" id="SSF56349">
    <property type="entry name" value="DNA breaking-rejoining enzymes"/>
    <property type="match status" value="1"/>
</dbReference>
<dbReference type="InterPro" id="IPR050090">
    <property type="entry name" value="Tyrosine_recombinase_XerCD"/>
</dbReference>
<dbReference type="OrthoDB" id="9784724at2"/>
<dbReference type="GO" id="GO:0003677">
    <property type="term" value="F:DNA binding"/>
    <property type="evidence" value="ECO:0007669"/>
    <property type="project" value="UniProtKB-KW"/>
</dbReference>
<dbReference type="GO" id="GO:0015074">
    <property type="term" value="P:DNA integration"/>
    <property type="evidence" value="ECO:0007669"/>
    <property type="project" value="UniProtKB-KW"/>
</dbReference>
<feature type="region of interest" description="Disordered" evidence="5">
    <location>
        <begin position="506"/>
        <end position="548"/>
    </location>
</feature>
<dbReference type="Proteomes" id="UP000250790">
    <property type="component" value="Unassembled WGS sequence"/>
</dbReference>
<evidence type="ECO:0000256" key="3">
    <source>
        <dbReference type="ARBA" id="ARBA00023125"/>
    </source>
</evidence>
<dbReference type="PANTHER" id="PTHR30349:SF41">
    <property type="entry name" value="INTEGRASE_RECOMBINASE PROTEIN MJ0367-RELATED"/>
    <property type="match status" value="1"/>
</dbReference>
<evidence type="ECO:0000256" key="1">
    <source>
        <dbReference type="ARBA" id="ARBA00008857"/>
    </source>
</evidence>
<dbReference type="PANTHER" id="PTHR30349">
    <property type="entry name" value="PHAGE INTEGRASE-RELATED"/>
    <property type="match status" value="1"/>
</dbReference>
<evidence type="ECO:0000313" key="8">
    <source>
        <dbReference type="Proteomes" id="UP000250790"/>
    </source>
</evidence>
<comment type="caution">
    <text evidence="7">The sequence shown here is derived from an EMBL/GenBank/DDBJ whole genome shotgun (WGS) entry which is preliminary data.</text>
</comment>
<comment type="similarity">
    <text evidence="1">Belongs to the 'phage' integrase family.</text>
</comment>
<keyword evidence="2" id="KW-0229">DNA integration</keyword>
<proteinExistence type="inferred from homology"/>
<dbReference type="InterPro" id="IPR010998">
    <property type="entry name" value="Integrase_recombinase_N"/>
</dbReference>
<evidence type="ECO:0000256" key="4">
    <source>
        <dbReference type="ARBA" id="ARBA00023172"/>
    </source>
</evidence>
<feature type="compositionally biased region" description="Basic and acidic residues" evidence="5">
    <location>
        <begin position="506"/>
        <end position="536"/>
    </location>
</feature>
<keyword evidence="8" id="KW-1185">Reference proteome</keyword>
<protein>
    <recommendedName>
        <fullName evidence="6">Tyr recombinase domain-containing protein</fullName>
    </recommendedName>
</protein>
<feature type="region of interest" description="Disordered" evidence="5">
    <location>
        <begin position="217"/>
        <end position="238"/>
    </location>
</feature>
<feature type="compositionally biased region" description="Basic residues" evidence="5">
    <location>
        <begin position="537"/>
        <end position="548"/>
    </location>
</feature>
<dbReference type="InterPro" id="IPR013762">
    <property type="entry name" value="Integrase-like_cat_sf"/>
</dbReference>
<dbReference type="GO" id="GO:0006310">
    <property type="term" value="P:DNA recombination"/>
    <property type="evidence" value="ECO:0007669"/>
    <property type="project" value="UniProtKB-KW"/>
</dbReference>
<dbReference type="InterPro" id="IPR002104">
    <property type="entry name" value="Integrase_catalytic"/>
</dbReference>
<evidence type="ECO:0000259" key="6">
    <source>
        <dbReference type="PROSITE" id="PS51898"/>
    </source>
</evidence>
<evidence type="ECO:0000256" key="5">
    <source>
        <dbReference type="SAM" id="MobiDB-lite"/>
    </source>
</evidence>
<dbReference type="Pfam" id="PF00589">
    <property type="entry name" value="Phage_integrase"/>
    <property type="match status" value="1"/>
</dbReference>
<evidence type="ECO:0000256" key="2">
    <source>
        <dbReference type="ARBA" id="ARBA00022908"/>
    </source>
</evidence>
<reference evidence="7 8" key="1">
    <citation type="submission" date="2017-04" db="EMBL/GenBank/DDBJ databases">
        <title>Unexpected and diverse lifestyles within the genus Limnohabitans.</title>
        <authorList>
            <person name="Kasalicky V."/>
            <person name="Mehrshad M."/>
            <person name="Andrei S.-A."/>
            <person name="Salcher M."/>
            <person name="Kratochvilova H."/>
            <person name="Simek K."/>
            <person name="Ghai R."/>
        </authorList>
    </citation>
    <scope>NUCLEOTIDE SEQUENCE [LARGE SCALE GENOMIC DNA]</scope>
    <source>
        <strain evidence="7 8">II-B4</strain>
    </source>
</reference>
<dbReference type="InterPro" id="IPR011010">
    <property type="entry name" value="DNA_brk_join_enz"/>
</dbReference>
<dbReference type="Gene3D" id="1.10.150.130">
    <property type="match status" value="1"/>
</dbReference>
<sequence>MALKVPRLAKSRNGVFFVRVLWRDATGKRHIKQISLQTKQPALARVLALKFNFEIEATHPMGSKKIPDLLGLNPLKITTATGEVVDFDPSNPAEAAYADKIIHQAREQAQTQVQMSQAQLNELQSQHLEKMRTSEAAFRQLEAQQDPYRYASHSITATAAISLKDALEQHYGEEDRRGHAAKTMLEKKAVFADFLGFFGDSPLSDITRERIGMKDGWRDTEYKRPNEKHPDKKRSGNTLEKRRGYLSKFFEWAHDAGKYPRDNPMTQKMATKAEMNLQRTPWAEFTNGDIKALFGASYAKEMDKPDFYWLPLMALFSGARLGELARLELSTFEEVDGVKCYRIQDGKTLESRRTVPIHSQLLALGLWDYAQALKDKGEIFLIPHRPQDPPRTPKNKRTRDPEKMTGRQWGLWVQQCGINDPKKVFHSFRSTAITDLHNTEAKVAAIQRSVGHTSPEMAGVHGNSYVRGIALKNLQTAMEHLSHSQVDFQALKLQDPTFAAFFAHEEAKKNSPEAIERAQKLARYEKAKAEREERNRDKRKTAPKKQTQ</sequence>
<dbReference type="PROSITE" id="PS51898">
    <property type="entry name" value="TYR_RECOMBINASE"/>
    <property type="match status" value="1"/>
</dbReference>
<gene>
    <name evidence="7" type="ORF">B9Z37_01040</name>
</gene>
<keyword evidence="4" id="KW-0233">DNA recombination</keyword>
<dbReference type="AlphaFoldDB" id="A0A315EDM3"/>
<accession>A0A315EDM3</accession>
<dbReference type="Gene3D" id="1.10.443.10">
    <property type="entry name" value="Intergrase catalytic core"/>
    <property type="match status" value="1"/>
</dbReference>
<evidence type="ECO:0000313" key="7">
    <source>
        <dbReference type="EMBL" id="PUE55209.1"/>
    </source>
</evidence>
<feature type="region of interest" description="Disordered" evidence="5">
    <location>
        <begin position="382"/>
        <end position="404"/>
    </location>
</feature>
<feature type="domain" description="Tyr recombinase" evidence="6">
    <location>
        <begin position="280"/>
        <end position="479"/>
    </location>
</feature>
<name>A0A315EDM3_9BURK</name>
<dbReference type="EMBL" id="NESN01000001">
    <property type="protein sequence ID" value="PUE55209.1"/>
    <property type="molecule type" value="Genomic_DNA"/>
</dbReference>
<organism evidence="7 8">
    <name type="scientific">Limnohabitans parvus II-B4</name>
    <dbReference type="NCBI Taxonomy" id="1293052"/>
    <lineage>
        <taxon>Bacteria</taxon>
        <taxon>Pseudomonadati</taxon>
        <taxon>Pseudomonadota</taxon>
        <taxon>Betaproteobacteria</taxon>
        <taxon>Burkholderiales</taxon>
        <taxon>Comamonadaceae</taxon>
        <taxon>Limnohabitans</taxon>
    </lineage>
</organism>